<dbReference type="InterPro" id="IPR006759">
    <property type="entry name" value="Glyco_transf_54"/>
</dbReference>
<dbReference type="InterPro" id="IPR057279">
    <property type="entry name" value="MGAT4"/>
</dbReference>
<feature type="domain" description="MGAT4 conserved region" evidence="5">
    <location>
        <begin position="91"/>
        <end position="363"/>
    </location>
</feature>
<dbReference type="GO" id="GO:0006487">
    <property type="term" value="P:protein N-linked glycosylation"/>
    <property type="evidence" value="ECO:0007669"/>
    <property type="project" value="TreeGrafter"/>
</dbReference>
<dbReference type="GO" id="GO:0005795">
    <property type="term" value="C:Golgi stack"/>
    <property type="evidence" value="ECO:0007669"/>
    <property type="project" value="TreeGrafter"/>
</dbReference>
<dbReference type="Proteomes" id="UP001165740">
    <property type="component" value="Chromosome 8"/>
</dbReference>
<keyword evidence="4" id="KW-0472">Membrane</keyword>
<evidence type="ECO:0000313" key="7">
    <source>
        <dbReference type="Proteomes" id="UP001165740"/>
    </source>
</evidence>
<keyword evidence="2" id="KW-0328">Glycosyltransferase</keyword>
<protein>
    <submittedName>
        <fullName evidence="8 9">Alpha-1,3-mannosyl-glycoprotein 4-beta-N-acetylglucosaminyltransferase A-like</fullName>
    </submittedName>
</protein>
<dbReference type="RefSeq" id="XP_055895242.1">
    <property type="nucleotide sequence ID" value="XM_056039267.1"/>
</dbReference>
<keyword evidence="4" id="KW-0812">Transmembrane</keyword>
<feature type="domain" description="MGAT4 A/B/C C-terminal" evidence="6">
    <location>
        <begin position="391"/>
        <end position="515"/>
    </location>
</feature>
<dbReference type="GeneID" id="106075479"/>
<sequence>MKCLNRTLMFVMVIFSMVTLWIQLKIFLGSKEGLYKDERNSSNVFQYFVQSNKINEIQHYKTLSLTANETGKTQEIYSDEMEDLIDIELPGTHTYLPHLKGHPEYLKPIFRMSRNRSGVDLVIGIPTIKRLNASYLDDTLSSLFANLSPLDASQCLIIVFIAEPWDMNYLKEMTLDLQLKYPVELSTGLLEIMAPSFKYYPDLDALPLTLNDDKERVKWRTKQNLDYAFLMLHAYRRGQYYIQLEDDIVTRPGYFSTIMQATAKHSNWTLIRCSALGFIGKVLKTSDLPLVVEFLFMFHGNKPCDWLLENLLTTKVCTKDMLPKECQKAVNNISIDIKPPLFQHIGLKSSLKGKIQKLKEKAFKLPVIKRNSFLSVKRDVSGGPNPPAKYITSSIPQFENFSIDAVYTGVSGFWGYTPMYGDTIDIAYEPPLKIHSYKIETGCKEHPLDISPATTSIWVLSDSFNSNSTMVDSFYQLGNFNDKGLAQGLISANFSSIKIFRIRFNENMKTWVWINQISIRAAAT</sequence>
<gene>
    <name evidence="8 9" type="primary">LOC106075479</name>
</gene>
<name>A0A9W3B6Y7_BIOGL</name>
<reference evidence="8 9" key="1">
    <citation type="submission" date="2025-04" db="UniProtKB">
        <authorList>
            <consortium name="RefSeq"/>
        </authorList>
    </citation>
    <scope>IDENTIFICATION</scope>
</reference>
<accession>A0A9W3B6Y7</accession>
<feature type="transmembrane region" description="Helical" evidence="4">
    <location>
        <begin position="7"/>
        <end position="24"/>
    </location>
</feature>
<evidence type="ECO:0000313" key="9">
    <source>
        <dbReference type="RefSeq" id="XP_055895243.1"/>
    </source>
</evidence>
<dbReference type="PANTHER" id="PTHR12062:SF9">
    <property type="entry name" value="ALPHA-1,3-MANNOSYL-GLYCOPROTEIN 4-BETA-N-ACETYLGLUCOSAMINYLTRANSFERASE A, ISOFORM A"/>
    <property type="match status" value="1"/>
</dbReference>
<dbReference type="AlphaFoldDB" id="A0A9W3B6Y7"/>
<dbReference type="InterPro" id="IPR056576">
    <property type="entry name" value="MGAT4_A/B/C_C"/>
</dbReference>
<evidence type="ECO:0000313" key="8">
    <source>
        <dbReference type="RefSeq" id="XP_055895242.1"/>
    </source>
</evidence>
<dbReference type="GO" id="GO:0008375">
    <property type="term" value="F:acetylglucosaminyltransferase activity"/>
    <property type="evidence" value="ECO:0007669"/>
    <property type="project" value="TreeGrafter"/>
</dbReference>
<evidence type="ECO:0000259" key="5">
    <source>
        <dbReference type="Pfam" id="PF04666"/>
    </source>
</evidence>
<dbReference type="Pfam" id="PF04666">
    <property type="entry name" value="MGAT4_cons"/>
    <property type="match status" value="1"/>
</dbReference>
<dbReference type="OMA" id="ARDTHCT"/>
<keyword evidence="3" id="KW-0808">Transferase</keyword>
<dbReference type="Pfam" id="PF23524">
    <property type="entry name" value="MGAT4A_C"/>
    <property type="match status" value="1"/>
</dbReference>
<dbReference type="GO" id="GO:0005793">
    <property type="term" value="C:endoplasmic reticulum-Golgi intermediate compartment"/>
    <property type="evidence" value="ECO:0007669"/>
    <property type="project" value="TreeGrafter"/>
</dbReference>
<comment type="pathway">
    <text evidence="1">Protein modification; protein glycosylation.</text>
</comment>
<dbReference type="OrthoDB" id="2016523at2759"/>
<organism evidence="7 8">
    <name type="scientific">Biomphalaria glabrata</name>
    <name type="common">Bloodfluke planorb</name>
    <name type="synonym">Freshwater snail</name>
    <dbReference type="NCBI Taxonomy" id="6526"/>
    <lineage>
        <taxon>Eukaryota</taxon>
        <taxon>Metazoa</taxon>
        <taxon>Spiralia</taxon>
        <taxon>Lophotrochozoa</taxon>
        <taxon>Mollusca</taxon>
        <taxon>Gastropoda</taxon>
        <taxon>Heterobranchia</taxon>
        <taxon>Euthyneura</taxon>
        <taxon>Panpulmonata</taxon>
        <taxon>Hygrophila</taxon>
        <taxon>Lymnaeoidea</taxon>
        <taxon>Planorbidae</taxon>
        <taxon>Biomphalaria</taxon>
    </lineage>
</organism>
<keyword evidence="7" id="KW-1185">Reference proteome</keyword>
<keyword evidence="4" id="KW-1133">Transmembrane helix</keyword>
<evidence type="ECO:0000256" key="2">
    <source>
        <dbReference type="ARBA" id="ARBA00022676"/>
    </source>
</evidence>
<evidence type="ECO:0000256" key="3">
    <source>
        <dbReference type="ARBA" id="ARBA00022679"/>
    </source>
</evidence>
<dbReference type="GO" id="GO:0005783">
    <property type="term" value="C:endoplasmic reticulum"/>
    <property type="evidence" value="ECO:0007669"/>
    <property type="project" value="TreeGrafter"/>
</dbReference>
<evidence type="ECO:0000256" key="4">
    <source>
        <dbReference type="SAM" id="Phobius"/>
    </source>
</evidence>
<dbReference type="RefSeq" id="XP_055895243.1">
    <property type="nucleotide sequence ID" value="XM_056039268.1"/>
</dbReference>
<evidence type="ECO:0000259" key="6">
    <source>
        <dbReference type="Pfam" id="PF23524"/>
    </source>
</evidence>
<evidence type="ECO:0000256" key="1">
    <source>
        <dbReference type="ARBA" id="ARBA00004922"/>
    </source>
</evidence>
<dbReference type="PANTHER" id="PTHR12062">
    <property type="entry name" value="N-ACETYLGLUCOSAMINYLTRANSFERASE VI"/>
    <property type="match status" value="1"/>
</dbReference>
<proteinExistence type="predicted"/>